<feature type="chain" id="PRO_5018064277" evidence="1">
    <location>
        <begin position="22"/>
        <end position="80"/>
    </location>
</feature>
<dbReference type="EMBL" id="UYYB01017668">
    <property type="protein sequence ID" value="VDM70807.1"/>
    <property type="molecule type" value="Genomic_DNA"/>
</dbReference>
<reference evidence="2 3" key="1">
    <citation type="submission" date="2018-11" db="EMBL/GenBank/DDBJ databases">
        <authorList>
            <consortium name="Pathogen Informatics"/>
        </authorList>
    </citation>
    <scope>NUCLEOTIDE SEQUENCE [LARGE SCALE GENOMIC DNA]</scope>
</reference>
<feature type="signal peptide" evidence="1">
    <location>
        <begin position="1"/>
        <end position="21"/>
    </location>
</feature>
<dbReference type="AlphaFoldDB" id="A0A3P7J345"/>
<evidence type="ECO:0000313" key="3">
    <source>
        <dbReference type="Proteomes" id="UP000270094"/>
    </source>
</evidence>
<feature type="non-terminal residue" evidence="2">
    <location>
        <position position="80"/>
    </location>
</feature>
<keyword evidence="3" id="KW-1185">Reference proteome</keyword>
<name>A0A3P7J345_STRVU</name>
<accession>A0A3P7J345</accession>
<proteinExistence type="predicted"/>
<evidence type="ECO:0000256" key="1">
    <source>
        <dbReference type="SAM" id="SignalP"/>
    </source>
</evidence>
<dbReference type="Proteomes" id="UP000270094">
    <property type="component" value="Unassembled WGS sequence"/>
</dbReference>
<keyword evidence="1" id="KW-0732">Signal</keyword>
<gene>
    <name evidence="2" type="ORF">SVUK_LOCUS5805</name>
</gene>
<organism evidence="2 3">
    <name type="scientific">Strongylus vulgaris</name>
    <name type="common">Blood worm</name>
    <dbReference type="NCBI Taxonomy" id="40348"/>
    <lineage>
        <taxon>Eukaryota</taxon>
        <taxon>Metazoa</taxon>
        <taxon>Ecdysozoa</taxon>
        <taxon>Nematoda</taxon>
        <taxon>Chromadorea</taxon>
        <taxon>Rhabditida</taxon>
        <taxon>Rhabditina</taxon>
        <taxon>Rhabditomorpha</taxon>
        <taxon>Strongyloidea</taxon>
        <taxon>Strongylidae</taxon>
        <taxon>Strongylus</taxon>
    </lineage>
</organism>
<evidence type="ECO:0000313" key="2">
    <source>
        <dbReference type="EMBL" id="VDM70807.1"/>
    </source>
</evidence>
<protein>
    <submittedName>
        <fullName evidence="2">Uncharacterized protein</fullName>
    </submittedName>
</protein>
<sequence>MEQALLSIMLSTAFLFSTCNCSKKRRLEEARSMAFDDAGDRVLRKKVKVEIARPSGKLQLHPNQFSREAPEKGRVTKVKL</sequence>